<dbReference type="AlphaFoldDB" id="A0A8J3FTD7"/>
<dbReference type="GO" id="GO:0016705">
    <property type="term" value="F:oxidoreductase activity, acting on paired donors, with incorporation or reduction of molecular oxygen"/>
    <property type="evidence" value="ECO:0007669"/>
    <property type="project" value="InterPro"/>
</dbReference>
<evidence type="ECO:0000256" key="2">
    <source>
        <dbReference type="ARBA" id="ARBA00022964"/>
    </source>
</evidence>
<evidence type="ECO:0000256" key="3">
    <source>
        <dbReference type="ARBA" id="ARBA00023002"/>
    </source>
</evidence>
<dbReference type="Pfam" id="PF13640">
    <property type="entry name" value="2OG-FeII_Oxy_3"/>
    <property type="match status" value="1"/>
</dbReference>
<keyword evidence="2" id="KW-0223">Dioxygenase</keyword>
<evidence type="ECO:0000313" key="6">
    <source>
        <dbReference type="Proteomes" id="UP000637578"/>
    </source>
</evidence>
<dbReference type="Gene3D" id="2.60.120.620">
    <property type="entry name" value="q2cbj1_9rhob like domain"/>
    <property type="match status" value="1"/>
</dbReference>
<proteinExistence type="predicted"/>
<evidence type="ECO:0000313" key="5">
    <source>
        <dbReference type="EMBL" id="GGM48670.1"/>
    </source>
</evidence>
<dbReference type="InterPro" id="IPR006620">
    <property type="entry name" value="Pro_4_hyd_alph"/>
</dbReference>
<accession>A0A8J3FTD7</accession>
<keyword evidence="3" id="KW-0560">Oxidoreductase</keyword>
<evidence type="ECO:0000256" key="1">
    <source>
        <dbReference type="ARBA" id="ARBA00001961"/>
    </source>
</evidence>
<dbReference type="InterPro" id="IPR044862">
    <property type="entry name" value="Pro_4_hyd_alph_FE2OG_OXY"/>
</dbReference>
<dbReference type="GO" id="GO:0005506">
    <property type="term" value="F:iron ion binding"/>
    <property type="evidence" value="ECO:0007669"/>
    <property type="project" value="InterPro"/>
</dbReference>
<evidence type="ECO:0000259" key="4">
    <source>
        <dbReference type="SMART" id="SM00702"/>
    </source>
</evidence>
<reference evidence="5" key="2">
    <citation type="submission" date="2020-09" db="EMBL/GenBank/DDBJ databases">
        <authorList>
            <person name="Sun Q."/>
            <person name="Zhou Y."/>
        </authorList>
    </citation>
    <scope>NUCLEOTIDE SEQUENCE</scope>
    <source>
        <strain evidence="5">CGMCC 4.5737</strain>
    </source>
</reference>
<dbReference type="GO" id="GO:0031418">
    <property type="term" value="F:L-ascorbic acid binding"/>
    <property type="evidence" value="ECO:0007669"/>
    <property type="project" value="InterPro"/>
</dbReference>
<sequence>MGQTMSGTAALEIDWDAFRRSSLAEHPYRWGLLRGMFPARLLPVLEVEFPGEGFVVTQRRSGGDAGQKGYRSANLSLVAGGHPVRENIDLLSSLWRQLVDALCSPEYRSAITTLSGRDVSECALELRAVRYGPGSWIDPHTDRADKIVTQTWYFNDNWRPEWRGQLAVLSSPDKADVHTEVAPALGESVVLCPSEHSWHMVHPVAESAAGDRRTLLAHFVAPR</sequence>
<protein>
    <recommendedName>
        <fullName evidence="4">Prolyl 4-hydroxylase alpha subunit domain-containing protein</fullName>
    </recommendedName>
</protein>
<dbReference type="Proteomes" id="UP000637578">
    <property type="component" value="Unassembled WGS sequence"/>
</dbReference>
<organism evidence="5 6">
    <name type="scientific">Longimycelium tulufanense</name>
    <dbReference type="NCBI Taxonomy" id="907463"/>
    <lineage>
        <taxon>Bacteria</taxon>
        <taxon>Bacillati</taxon>
        <taxon>Actinomycetota</taxon>
        <taxon>Actinomycetes</taxon>
        <taxon>Pseudonocardiales</taxon>
        <taxon>Pseudonocardiaceae</taxon>
        <taxon>Longimycelium</taxon>
    </lineage>
</organism>
<dbReference type="SMART" id="SM00702">
    <property type="entry name" value="P4Hc"/>
    <property type="match status" value="1"/>
</dbReference>
<keyword evidence="6" id="KW-1185">Reference proteome</keyword>
<reference evidence="5" key="1">
    <citation type="journal article" date="2014" name="Int. J. Syst. Evol. Microbiol.">
        <title>Complete genome sequence of Corynebacterium casei LMG S-19264T (=DSM 44701T), isolated from a smear-ripened cheese.</title>
        <authorList>
            <consortium name="US DOE Joint Genome Institute (JGI-PGF)"/>
            <person name="Walter F."/>
            <person name="Albersmeier A."/>
            <person name="Kalinowski J."/>
            <person name="Ruckert C."/>
        </authorList>
    </citation>
    <scope>NUCLEOTIDE SEQUENCE</scope>
    <source>
        <strain evidence="5">CGMCC 4.5737</strain>
    </source>
</reference>
<gene>
    <name evidence="5" type="ORF">GCM10012275_19490</name>
</gene>
<name>A0A8J3FTD7_9PSEU</name>
<dbReference type="RefSeq" id="WP_189056158.1">
    <property type="nucleotide sequence ID" value="NZ_BMMK01000007.1"/>
</dbReference>
<comment type="caution">
    <text evidence="5">The sequence shown here is derived from an EMBL/GenBank/DDBJ whole genome shotgun (WGS) entry which is preliminary data.</text>
</comment>
<feature type="domain" description="Prolyl 4-hydroxylase alpha subunit" evidence="4">
    <location>
        <begin position="28"/>
        <end position="220"/>
    </location>
</feature>
<dbReference type="EMBL" id="BMMK01000007">
    <property type="protein sequence ID" value="GGM48670.1"/>
    <property type="molecule type" value="Genomic_DNA"/>
</dbReference>
<comment type="cofactor">
    <cofactor evidence="1">
        <name>L-ascorbate</name>
        <dbReference type="ChEBI" id="CHEBI:38290"/>
    </cofactor>
</comment>
<dbReference type="GO" id="GO:0051213">
    <property type="term" value="F:dioxygenase activity"/>
    <property type="evidence" value="ECO:0007669"/>
    <property type="project" value="UniProtKB-KW"/>
</dbReference>